<organism evidence="2 3">
    <name type="scientific">Acorus gramineus</name>
    <name type="common">Dwarf sweet flag</name>
    <dbReference type="NCBI Taxonomy" id="55184"/>
    <lineage>
        <taxon>Eukaryota</taxon>
        <taxon>Viridiplantae</taxon>
        <taxon>Streptophyta</taxon>
        <taxon>Embryophyta</taxon>
        <taxon>Tracheophyta</taxon>
        <taxon>Spermatophyta</taxon>
        <taxon>Magnoliopsida</taxon>
        <taxon>Liliopsida</taxon>
        <taxon>Acoraceae</taxon>
        <taxon>Acorus</taxon>
    </lineage>
</organism>
<feature type="compositionally biased region" description="Polar residues" evidence="1">
    <location>
        <begin position="118"/>
        <end position="128"/>
    </location>
</feature>
<evidence type="ECO:0000256" key="1">
    <source>
        <dbReference type="SAM" id="MobiDB-lite"/>
    </source>
</evidence>
<reference evidence="2" key="2">
    <citation type="submission" date="2023-06" db="EMBL/GenBank/DDBJ databases">
        <authorList>
            <person name="Ma L."/>
            <person name="Liu K.-W."/>
            <person name="Li Z."/>
            <person name="Hsiao Y.-Y."/>
            <person name="Qi Y."/>
            <person name="Fu T."/>
            <person name="Tang G."/>
            <person name="Zhang D."/>
            <person name="Sun W.-H."/>
            <person name="Liu D.-K."/>
            <person name="Li Y."/>
            <person name="Chen G.-Z."/>
            <person name="Liu X.-D."/>
            <person name="Liao X.-Y."/>
            <person name="Jiang Y.-T."/>
            <person name="Yu X."/>
            <person name="Hao Y."/>
            <person name="Huang J."/>
            <person name="Zhao X.-W."/>
            <person name="Ke S."/>
            <person name="Chen Y.-Y."/>
            <person name="Wu W.-L."/>
            <person name="Hsu J.-L."/>
            <person name="Lin Y.-F."/>
            <person name="Huang M.-D."/>
            <person name="Li C.-Y."/>
            <person name="Huang L."/>
            <person name="Wang Z.-W."/>
            <person name="Zhao X."/>
            <person name="Zhong W.-Y."/>
            <person name="Peng D.-H."/>
            <person name="Ahmad S."/>
            <person name="Lan S."/>
            <person name="Zhang J.-S."/>
            <person name="Tsai W.-C."/>
            <person name="Van De Peer Y."/>
            <person name="Liu Z.-J."/>
        </authorList>
    </citation>
    <scope>NUCLEOTIDE SEQUENCE</scope>
    <source>
        <strain evidence="2">SCP</strain>
        <tissue evidence="2">Leaves</tissue>
    </source>
</reference>
<evidence type="ECO:0000313" key="2">
    <source>
        <dbReference type="EMBL" id="KAK1256870.1"/>
    </source>
</evidence>
<gene>
    <name evidence="2" type="ORF">QJS04_geneDACA024347</name>
</gene>
<protein>
    <submittedName>
        <fullName evidence="2">Uncharacterized protein</fullName>
    </submittedName>
</protein>
<dbReference type="AlphaFoldDB" id="A0AAV8ZZ94"/>
<proteinExistence type="predicted"/>
<keyword evidence="3" id="KW-1185">Reference proteome</keyword>
<name>A0AAV8ZZ94_ACOGR</name>
<sequence>MVADSKGRWPVCAQAVGAHKSSQDPHHFNHQTLLRSKKIPTLSADLLKRHIGGDKFSHYPLAHEEELDILFGCSVAIGDGNKIPSGAKCVWRKEKSVTPTEESAARSQVKGSEPETAPSETPLTQPPSTICVRTEFGCSRSAFERHSIPREIAIGYVTIGMKNVKDLEGWMA</sequence>
<accession>A0AAV8ZZ94</accession>
<dbReference type="EMBL" id="JAUJYN010000075">
    <property type="protein sequence ID" value="KAK1256870.1"/>
    <property type="molecule type" value="Genomic_DNA"/>
</dbReference>
<dbReference type="Proteomes" id="UP001179952">
    <property type="component" value="Unassembled WGS sequence"/>
</dbReference>
<feature type="region of interest" description="Disordered" evidence="1">
    <location>
        <begin position="94"/>
        <end position="128"/>
    </location>
</feature>
<reference evidence="2" key="1">
    <citation type="journal article" date="2023" name="Nat. Commun.">
        <title>Diploid and tetraploid genomes of Acorus and the evolution of monocots.</title>
        <authorList>
            <person name="Ma L."/>
            <person name="Liu K.W."/>
            <person name="Li Z."/>
            <person name="Hsiao Y.Y."/>
            <person name="Qi Y."/>
            <person name="Fu T."/>
            <person name="Tang G.D."/>
            <person name="Zhang D."/>
            <person name="Sun W.H."/>
            <person name="Liu D.K."/>
            <person name="Li Y."/>
            <person name="Chen G.Z."/>
            <person name="Liu X.D."/>
            <person name="Liao X.Y."/>
            <person name="Jiang Y.T."/>
            <person name="Yu X."/>
            <person name="Hao Y."/>
            <person name="Huang J."/>
            <person name="Zhao X.W."/>
            <person name="Ke S."/>
            <person name="Chen Y.Y."/>
            <person name="Wu W.L."/>
            <person name="Hsu J.L."/>
            <person name="Lin Y.F."/>
            <person name="Huang M.D."/>
            <person name="Li C.Y."/>
            <person name="Huang L."/>
            <person name="Wang Z.W."/>
            <person name="Zhao X."/>
            <person name="Zhong W.Y."/>
            <person name="Peng D.H."/>
            <person name="Ahmad S."/>
            <person name="Lan S."/>
            <person name="Zhang J.S."/>
            <person name="Tsai W.C."/>
            <person name="Van de Peer Y."/>
            <person name="Liu Z.J."/>
        </authorList>
    </citation>
    <scope>NUCLEOTIDE SEQUENCE</scope>
    <source>
        <strain evidence="2">SCP</strain>
    </source>
</reference>
<evidence type="ECO:0000313" key="3">
    <source>
        <dbReference type="Proteomes" id="UP001179952"/>
    </source>
</evidence>
<feature type="compositionally biased region" description="Polar residues" evidence="1">
    <location>
        <begin position="97"/>
        <end position="110"/>
    </location>
</feature>
<comment type="caution">
    <text evidence="2">The sequence shown here is derived from an EMBL/GenBank/DDBJ whole genome shotgun (WGS) entry which is preliminary data.</text>
</comment>